<evidence type="ECO:0000313" key="1">
    <source>
        <dbReference type="EMBL" id="JAC63428.1"/>
    </source>
</evidence>
<dbReference type="AlphaFoldDB" id="A0A061QUL2"/>
<protein>
    <submittedName>
        <fullName evidence="1">Uncharacterized protein</fullName>
    </submittedName>
</protein>
<feature type="non-terminal residue" evidence="1">
    <location>
        <position position="1"/>
    </location>
</feature>
<name>A0A061QUL2_9CHLO</name>
<proteinExistence type="predicted"/>
<accession>A0A061QUL2</accession>
<organism evidence="1">
    <name type="scientific">Tetraselmis sp. GSL018</name>
    <dbReference type="NCBI Taxonomy" id="582737"/>
    <lineage>
        <taxon>Eukaryota</taxon>
        <taxon>Viridiplantae</taxon>
        <taxon>Chlorophyta</taxon>
        <taxon>core chlorophytes</taxon>
        <taxon>Chlorodendrophyceae</taxon>
        <taxon>Chlorodendrales</taxon>
        <taxon>Chlorodendraceae</taxon>
        <taxon>Tetraselmis</taxon>
    </lineage>
</organism>
<sequence>RTRTSALCSSNLVFMENTSYRFQSPFQTVHFHTKLEFPFLFSL</sequence>
<dbReference type="EMBL" id="GBEZ01023462">
    <property type="protein sequence ID" value="JAC63428.1"/>
    <property type="molecule type" value="Transcribed_RNA"/>
</dbReference>
<reference evidence="1" key="1">
    <citation type="submission" date="2014-05" db="EMBL/GenBank/DDBJ databases">
        <title>The transcriptome of the halophilic microalga Tetraselmis sp. GSL018 isolated from the Great Salt Lake, Utah.</title>
        <authorList>
            <person name="Jinkerson R.E."/>
            <person name="D'Adamo S."/>
            <person name="Posewitz M.C."/>
        </authorList>
    </citation>
    <scope>NUCLEOTIDE SEQUENCE</scope>
    <source>
        <strain evidence="1">GSL018</strain>
    </source>
</reference>
<gene>
    <name evidence="1" type="ORF">TSPGSL018_20699</name>
</gene>